<organism evidence="1 2">
    <name type="scientific">Coemansia furcata</name>
    <dbReference type="NCBI Taxonomy" id="417177"/>
    <lineage>
        <taxon>Eukaryota</taxon>
        <taxon>Fungi</taxon>
        <taxon>Fungi incertae sedis</taxon>
        <taxon>Zoopagomycota</taxon>
        <taxon>Kickxellomycotina</taxon>
        <taxon>Kickxellomycetes</taxon>
        <taxon>Kickxellales</taxon>
        <taxon>Kickxellaceae</taxon>
        <taxon>Coemansia</taxon>
    </lineage>
</organism>
<comment type="caution">
    <text evidence="1">The sequence shown here is derived from an EMBL/GenBank/DDBJ whole genome shotgun (WGS) entry which is preliminary data.</text>
</comment>
<proteinExistence type="predicted"/>
<reference evidence="1" key="1">
    <citation type="submission" date="2022-07" db="EMBL/GenBank/DDBJ databases">
        <title>Phylogenomic reconstructions and comparative analyses of Kickxellomycotina fungi.</title>
        <authorList>
            <person name="Reynolds N.K."/>
            <person name="Stajich J.E."/>
            <person name="Barry K."/>
            <person name="Grigoriev I.V."/>
            <person name="Crous P."/>
            <person name="Smith M.E."/>
        </authorList>
    </citation>
    <scope>NUCLEOTIDE SEQUENCE</scope>
    <source>
        <strain evidence="1">CBS 102833</strain>
    </source>
</reference>
<protein>
    <submittedName>
        <fullName evidence="1">Uncharacterized protein</fullName>
    </submittedName>
</protein>
<sequence length="399" mass="43376">VYINAAYDSTATRAAVQNITVHPKYNPATMANNVALIEFNLGSNETWYNYNAIGRASWTDIVYAQQYVSDMNSMKWAAPQLSSPAPSDAICSTLSPLYGSNQNGASCNGILAASPSPDMSKCNVPYQIAYAVIGRGIYQAGIYSHSVVDGGGDLCGNSSKTRNYYTLVDDYLMFANVALNRRLYYYRTENTTVPQPDPNYSMAVPSAAPPSGATLVAGNYYARQTGSNFATQVPTPSAQPTSSSTTLQEPSSKSEQSRNPPDSDLADGSVDGGSVDGLSKNEVIIIAVSCSVGSLLIAMIVFFVIKQRKDSQRRNHDLFKEASAQLILAEALGGAYMPGHDRPSTEVAEDSIDYQPPPAYPIDERPPQMAHLRSRETHDAFDDDFNYNNHIRIPRNEKN</sequence>
<gene>
    <name evidence="1" type="ORF">H4S07_004471</name>
</gene>
<evidence type="ECO:0000313" key="1">
    <source>
        <dbReference type="EMBL" id="KAJ2803384.1"/>
    </source>
</evidence>
<keyword evidence="2" id="KW-1185">Reference proteome</keyword>
<name>A0ACC1L9R9_9FUNG</name>
<feature type="non-terminal residue" evidence="1">
    <location>
        <position position="1"/>
    </location>
</feature>
<dbReference type="EMBL" id="JANBUP010001818">
    <property type="protein sequence ID" value="KAJ2803384.1"/>
    <property type="molecule type" value="Genomic_DNA"/>
</dbReference>
<accession>A0ACC1L9R9</accession>
<dbReference type="Proteomes" id="UP001140096">
    <property type="component" value="Unassembled WGS sequence"/>
</dbReference>
<evidence type="ECO:0000313" key="2">
    <source>
        <dbReference type="Proteomes" id="UP001140096"/>
    </source>
</evidence>